<protein>
    <submittedName>
        <fullName evidence="6">SCO family protein</fullName>
    </submittedName>
</protein>
<comment type="caution">
    <text evidence="6">The sequence shown here is derived from an EMBL/GenBank/DDBJ whole genome shotgun (WGS) entry which is preliminary data.</text>
</comment>
<evidence type="ECO:0000256" key="2">
    <source>
        <dbReference type="ARBA" id="ARBA00023008"/>
    </source>
</evidence>
<feature type="disulfide bond" description="Redox-active" evidence="4">
    <location>
        <begin position="76"/>
        <end position="80"/>
    </location>
</feature>
<feature type="binding site" evidence="3">
    <location>
        <position position="167"/>
    </location>
    <ligand>
        <name>Cu cation</name>
        <dbReference type="ChEBI" id="CHEBI:23378"/>
    </ligand>
</feature>
<keyword evidence="4" id="KW-1015">Disulfide bond</keyword>
<dbReference type="AlphaFoldDB" id="A0A430KRX9"/>
<dbReference type="Proteomes" id="UP000283087">
    <property type="component" value="Unassembled WGS sequence"/>
</dbReference>
<feature type="binding site" evidence="3">
    <location>
        <position position="76"/>
    </location>
    <ligand>
        <name>Cu cation</name>
        <dbReference type="ChEBI" id="CHEBI:23378"/>
    </ligand>
</feature>
<dbReference type="PROSITE" id="PS51352">
    <property type="entry name" value="THIOREDOXIN_2"/>
    <property type="match status" value="1"/>
</dbReference>
<dbReference type="SUPFAM" id="SSF52833">
    <property type="entry name" value="Thioredoxin-like"/>
    <property type="match status" value="1"/>
</dbReference>
<name>A0A430KRX9_9GAMM</name>
<gene>
    <name evidence="6" type="ORF">EH243_06625</name>
</gene>
<feature type="binding site" evidence="3">
    <location>
        <position position="80"/>
    </location>
    <ligand>
        <name>Cu cation</name>
        <dbReference type="ChEBI" id="CHEBI:23378"/>
    </ligand>
</feature>
<evidence type="ECO:0000313" key="7">
    <source>
        <dbReference type="Proteomes" id="UP000283087"/>
    </source>
</evidence>
<comment type="similarity">
    <text evidence="1">Belongs to the SCO1/2 family.</text>
</comment>
<evidence type="ECO:0000256" key="3">
    <source>
        <dbReference type="PIRSR" id="PIRSR603782-1"/>
    </source>
</evidence>
<organism evidence="6 7">
    <name type="scientific">Amphritea opalescens</name>
    <dbReference type="NCBI Taxonomy" id="2490544"/>
    <lineage>
        <taxon>Bacteria</taxon>
        <taxon>Pseudomonadati</taxon>
        <taxon>Pseudomonadota</taxon>
        <taxon>Gammaproteobacteria</taxon>
        <taxon>Oceanospirillales</taxon>
        <taxon>Oceanospirillaceae</taxon>
        <taxon>Amphritea</taxon>
    </lineage>
</organism>
<dbReference type="PANTHER" id="PTHR12151">
    <property type="entry name" value="ELECTRON TRANSPORT PROTIN SCO1/SENC FAMILY MEMBER"/>
    <property type="match status" value="1"/>
</dbReference>
<evidence type="ECO:0000313" key="6">
    <source>
        <dbReference type="EMBL" id="RTE66265.1"/>
    </source>
</evidence>
<dbReference type="GO" id="GO:0046872">
    <property type="term" value="F:metal ion binding"/>
    <property type="evidence" value="ECO:0007669"/>
    <property type="project" value="UniProtKB-KW"/>
</dbReference>
<evidence type="ECO:0000259" key="5">
    <source>
        <dbReference type="PROSITE" id="PS51352"/>
    </source>
</evidence>
<keyword evidence="7" id="KW-1185">Reference proteome</keyword>
<keyword evidence="3" id="KW-0479">Metal-binding</keyword>
<dbReference type="Pfam" id="PF02630">
    <property type="entry name" value="SCO1-SenC"/>
    <property type="match status" value="1"/>
</dbReference>
<dbReference type="InterPro" id="IPR013766">
    <property type="entry name" value="Thioredoxin_domain"/>
</dbReference>
<evidence type="ECO:0000256" key="1">
    <source>
        <dbReference type="ARBA" id="ARBA00010996"/>
    </source>
</evidence>
<dbReference type="OrthoDB" id="9790194at2"/>
<evidence type="ECO:0000256" key="4">
    <source>
        <dbReference type="PIRSR" id="PIRSR603782-2"/>
    </source>
</evidence>
<proteinExistence type="inferred from homology"/>
<dbReference type="InterPro" id="IPR003782">
    <property type="entry name" value="SCO1/SenC"/>
</dbReference>
<accession>A0A430KRX9</accession>
<sequence>MANNLTTLRNLLLLTLVLLAGIVTAYLLTPQPNNAAGTALLKKLGGDFTLQSEEGDISLHDFKGKVVMLYIGYTHCPDVCPTSLAIIAQTMKNLDSDQQKQVQPIFMSVDPERDTPKHLAEYSHFFHPSIIGATSDRDNIDNIVAQYGAFYRIVDMQDSAMGYAIDHSSRIYMINKQGELAKALPHGTPPDQVIAEIQTLL</sequence>
<keyword evidence="2 3" id="KW-0186">Copper</keyword>
<dbReference type="Gene3D" id="3.40.30.10">
    <property type="entry name" value="Glutaredoxin"/>
    <property type="match status" value="1"/>
</dbReference>
<dbReference type="FunFam" id="3.40.30.10:FF:000013">
    <property type="entry name" value="Blast:Protein SCO1 homolog, mitochondrial"/>
    <property type="match status" value="1"/>
</dbReference>
<dbReference type="InterPro" id="IPR036249">
    <property type="entry name" value="Thioredoxin-like_sf"/>
</dbReference>
<dbReference type="RefSeq" id="WP_126157863.1">
    <property type="nucleotide sequence ID" value="NZ_RQXW01000005.1"/>
</dbReference>
<reference evidence="6 7" key="1">
    <citation type="submission" date="2018-11" db="EMBL/GenBank/DDBJ databases">
        <title>The draft genome sequence of Amphritea opalescens ANRC-JH13T.</title>
        <authorList>
            <person name="Fang Z."/>
            <person name="Zhang Y."/>
            <person name="Han X."/>
        </authorList>
    </citation>
    <scope>NUCLEOTIDE SEQUENCE [LARGE SCALE GENOMIC DNA]</scope>
    <source>
        <strain evidence="6 7">ANRC-JH13</strain>
    </source>
</reference>
<dbReference type="PANTHER" id="PTHR12151:SF25">
    <property type="entry name" value="LINALOOL DEHYDRATASE_ISOMERASE DOMAIN-CONTAINING PROTEIN"/>
    <property type="match status" value="1"/>
</dbReference>
<dbReference type="CDD" id="cd02968">
    <property type="entry name" value="SCO"/>
    <property type="match status" value="1"/>
</dbReference>
<feature type="domain" description="Thioredoxin" evidence="5">
    <location>
        <begin position="39"/>
        <end position="201"/>
    </location>
</feature>
<dbReference type="EMBL" id="RQXW01000005">
    <property type="protein sequence ID" value="RTE66265.1"/>
    <property type="molecule type" value="Genomic_DNA"/>
</dbReference>